<dbReference type="InterPro" id="IPR019587">
    <property type="entry name" value="Polyketide_cyclase/dehydratase"/>
</dbReference>
<comment type="caution">
    <text evidence="1">The sequence shown here is derived from an EMBL/GenBank/DDBJ whole genome shotgun (WGS) entry which is preliminary data.</text>
</comment>
<dbReference type="Gene3D" id="3.30.530.20">
    <property type="match status" value="1"/>
</dbReference>
<dbReference type="Proteomes" id="UP000536720">
    <property type="component" value="Unassembled WGS sequence"/>
</dbReference>
<dbReference type="EMBL" id="JABFMR010000015">
    <property type="protein sequence ID" value="NUT88235.1"/>
    <property type="molecule type" value="Genomic_DNA"/>
</dbReference>
<dbReference type="SUPFAM" id="SSF55961">
    <property type="entry name" value="Bet v1-like"/>
    <property type="match status" value="1"/>
</dbReference>
<proteinExistence type="predicted"/>
<organism evidence="1 2">
    <name type="scientific">Pseudomonas corrugata</name>
    <dbReference type="NCBI Taxonomy" id="47879"/>
    <lineage>
        <taxon>Bacteria</taxon>
        <taxon>Pseudomonadati</taxon>
        <taxon>Pseudomonadota</taxon>
        <taxon>Gammaproteobacteria</taxon>
        <taxon>Pseudomonadales</taxon>
        <taxon>Pseudomonadaceae</taxon>
        <taxon>Pseudomonas</taxon>
    </lineage>
</organism>
<name>A0A7Y5Z709_9PSED</name>
<dbReference type="RefSeq" id="WP_139648972.1">
    <property type="nucleotide sequence ID" value="NZ_JABFMO010000016.1"/>
</dbReference>
<dbReference type="AlphaFoldDB" id="A0A7Y5Z709"/>
<gene>
    <name evidence="1" type="ORF">HNO91_17505</name>
</gene>
<evidence type="ECO:0000313" key="1">
    <source>
        <dbReference type="EMBL" id="NUT88235.1"/>
    </source>
</evidence>
<evidence type="ECO:0000313" key="2">
    <source>
        <dbReference type="Proteomes" id="UP000536720"/>
    </source>
</evidence>
<dbReference type="Pfam" id="PF10604">
    <property type="entry name" value="Polyketide_cyc2"/>
    <property type="match status" value="1"/>
</dbReference>
<protein>
    <submittedName>
        <fullName evidence="1">Polyketide cyclase/dehydrase</fullName>
    </submittedName>
</protein>
<dbReference type="InterPro" id="IPR023393">
    <property type="entry name" value="START-like_dom_sf"/>
</dbReference>
<reference evidence="1 2" key="1">
    <citation type="journal article" date="2020" name="Front. Plant Sci.">
        <title>Isolation of Rhizosphere Bacteria That Improve Quality and Water Stress Tolerance in Greenhouse Ornamentals.</title>
        <authorList>
            <person name="Nordstedt N.P."/>
            <person name="Jones M.L."/>
        </authorList>
    </citation>
    <scope>NUCLEOTIDE SEQUENCE [LARGE SCALE GENOMIC DNA]</scope>
    <source>
        <strain evidence="1 2">C7D2</strain>
    </source>
</reference>
<accession>A0A7Y5Z709</accession>
<sequence length="143" mass="15625">MPKPMHATASYTHETRASAAAIWALFEAVPRWKDWNAGVHSCTLHGSFIEGTWMTMVLPDQEVIQSQLVEVNKPNGFTDETVLGSTTIRVRHEITPLLNGNHSIVYSIDVVGEDAGEICTQVSCDFSEVLRALAARAESEAGV</sequence>